<dbReference type="Bgee" id="ENSLOCG00000015455">
    <property type="expression patterns" value="Expressed in bone element and 9 other cell types or tissues"/>
</dbReference>
<dbReference type="GO" id="GO:0005634">
    <property type="term" value="C:nucleus"/>
    <property type="evidence" value="ECO:0000318"/>
    <property type="project" value="GO_Central"/>
</dbReference>
<organism evidence="9 10">
    <name type="scientific">Lepisosteus oculatus</name>
    <name type="common">Spotted gar</name>
    <dbReference type="NCBI Taxonomy" id="7918"/>
    <lineage>
        <taxon>Eukaryota</taxon>
        <taxon>Metazoa</taxon>
        <taxon>Chordata</taxon>
        <taxon>Craniata</taxon>
        <taxon>Vertebrata</taxon>
        <taxon>Euteleostomi</taxon>
        <taxon>Actinopterygii</taxon>
        <taxon>Neopterygii</taxon>
        <taxon>Holostei</taxon>
        <taxon>Semionotiformes</taxon>
        <taxon>Lepisosteidae</taxon>
        <taxon>Lepisosteus</taxon>
    </lineage>
</organism>
<reference evidence="9" key="2">
    <citation type="submission" date="2025-08" db="UniProtKB">
        <authorList>
            <consortium name="Ensembl"/>
        </authorList>
    </citation>
    <scope>IDENTIFICATION</scope>
</reference>
<dbReference type="InterPro" id="IPR036236">
    <property type="entry name" value="Znf_C2H2_sf"/>
</dbReference>
<evidence type="ECO:0000256" key="6">
    <source>
        <dbReference type="ARBA" id="ARBA00023242"/>
    </source>
</evidence>
<sequence>MALPLADKSLYPSLDKLGIRGMRVDTDSHRQALSTKGLKNECKIPPDVVDSIDWNKLKILKVFNADVTNIEQERGVFSETILGNTKTASEIRHKQASIRENGKKNFPKECIATNQVCGIYQTPEGLKIYICVGDTLHLESDVVVKPSSRKTKLGTFEQVVDEEQAVTLTVHRRLTTKGRLQRVITFHWNVVECSSCVSLIQSAISLVLKYVKHHGLASLAICLPLTNAQCFQSEAEILVSELEVFSRATLSILPAPVSVHLVFPDENEGVIQLQRSLGASWHPFSEIQKETADRLPNEGFPFPEGDILAQVVCGTSEETTVLKGIEKPSEIIGTCFMDDSYFIQYIQDHAEAFKDISRHLFAKSLKFSIFHGSQLPSLLVEPDSSGRSSLSLMDIYWQARKLYGVRTVELTSWINRKVYAPALSALPSVRFYKELQVLVGRVKELEEFLNWNVAVEINSENWKPSSDETVFGVIRRFMQMLSDQFPYVSILSFRDIPRLVFKGPLKDINMAMSLLKGQISEQKLQVACENQLSKYQCAFLKGLDLEAFSAEVFDPRGMLATLKCQDGSLVVTGIHEDESERVVKILKDVVKEKAIRISSANQAATKKRVWQELMDSIFQGLNVNGKKVEAHTMRDKNDTNYLVVLVGFTAELQAACCCIQNYLRHNTLARRVLQFRQPHLMEAGIQLQKIMDWESSIQTKVKMKTGSQSQLEVILSGPRDEVQRAQETVTKDLESLVRKSLTLVEPWTKDYFEDQERRATLEEYCEALRCLVIMEVRNGPGEAHKIHVTGRMPDVEKARAAIETDFQGAKQQQCLKDPQIAQLRPEQLASIQKELRVRLHCRNSSITIEGLSEQVLEAQKRITELLKCISEKAAVDHQAVSTDIPIRERYLAEPTRSNQIPLQLIARNQIHQQPETGVRMAEDLFFGETRVDFRSLQFAGPSRFTCSEPGCGCSFDSQKGLQLHHTQMHTEEGRDTCPKCGKESTRSGITRHLPYCQGHLGLYQSRNPSLTQFTSTLFNRIQTSQPPSIVSKAQDEKIFSFQSLQFAGPSRFTCSEPGCSCSFDTQKGLQLHHTQIHTEEGRDTCPKCGKESTKSGITRHLPYCQGHLGLYQSRNPWLITRVDADSQTSSQLTSTLYDWTQNYQTSERLTLPQAWKSEGVQPYRPPIPTSSFTCSCGRSFDTQRGLSLHHTLMHTAAGRATCPSCGKESTKSGITRHKCKGR</sequence>
<dbReference type="GeneTree" id="ENSGT00980000202804"/>
<evidence type="ECO:0000256" key="7">
    <source>
        <dbReference type="PROSITE-ProRule" id="PRU00042"/>
    </source>
</evidence>
<dbReference type="InterPro" id="IPR050888">
    <property type="entry name" value="ZnF_C2H2-type_TF"/>
</dbReference>
<keyword evidence="2" id="KW-0479">Metal-binding</keyword>
<dbReference type="GO" id="GO:0000981">
    <property type="term" value="F:DNA-binding transcription factor activity, RNA polymerase II-specific"/>
    <property type="evidence" value="ECO:0000318"/>
    <property type="project" value="GO_Central"/>
</dbReference>
<dbReference type="EMBL" id="AHAT01006059">
    <property type="status" value="NOT_ANNOTATED_CDS"/>
    <property type="molecule type" value="Genomic_DNA"/>
</dbReference>
<evidence type="ECO:0000313" key="10">
    <source>
        <dbReference type="Proteomes" id="UP000018468"/>
    </source>
</evidence>
<accession>W5NEG2</accession>
<keyword evidence="3" id="KW-0677">Repeat</keyword>
<evidence type="ECO:0000259" key="8">
    <source>
        <dbReference type="PROSITE" id="PS50157"/>
    </source>
</evidence>
<dbReference type="GO" id="GO:0008270">
    <property type="term" value="F:zinc ion binding"/>
    <property type="evidence" value="ECO:0007669"/>
    <property type="project" value="UniProtKB-KW"/>
</dbReference>
<dbReference type="Proteomes" id="UP000018468">
    <property type="component" value="Linkage group LG1"/>
</dbReference>
<evidence type="ECO:0000256" key="2">
    <source>
        <dbReference type="ARBA" id="ARBA00022723"/>
    </source>
</evidence>
<evidence type="ECO:0000313" key="9">
    <source>
        <dbReference type="Ensembl" id="ENSLOCP00000019021.1"/>
    </source>
</evidence>
<keyword evidence="6" id="KW-0539">Nucleus</keyword>
<dbReference type="GeneID" id="107077108"/>
<keyword evidence="10" id="KW-1185">Reference proteome</keyword>
<reference evidence="10" key="1">
    <citation type="submission" date="2011-12" db="EMBL/GenBank/DDBJ databases">
        <title>The Draft Genome of Lepisosteus oculatus.</title>
        <authorList>
            <consortium name="The Broad Institute Genome Assembly &amp; Analysis Group"/>
            <consortium name="Computational R&amp;D Group"/>
            <consortium name="and Sequencing Platform"/>
            <person name="Di Palma F."/>
            <person name="Alfoldi J."/>
            <person name="Johnson J."/>
            <person name="Berlin A."/>
            <person name="Gnerre S."/>
            <person name="Jaffe D."/>
            <person name="MacCallum I."/>
            <person name="Young S."/>
            <person name="Walker B.J."/>
            <person name="Lander E.S."/>
            <person name="Lindblad-Toh K."/>
        </authorList>
    </citation>
    <scope>NUCLEOTIDE SEQUENCE [LARGE SCALE GENOMIC DNA]</scope>
</reference>
<dbReference type="Ensembl" id="ENSLOCT00000019053.1">
    <property type="protein sequence ID" value="ENSLOCP00000019021.1"/>
    <property type="gene ID" value="ENSLOCG00000015455.1"/>
</dbReference>
<keyword evidence="5" id="KW-0862">Zinc</keyword>
<dbReference type="PROSITE" id="PS00028">
    <property type="entry name" value="ZINC_FINGER_C2H2_1"/>
    <property type="match status" value="2"/>
</dbReference>
<evidence type="ECO:0000256" key="4">
    <source>
        <dbReference type="ARBA" id="ARBA00022771"/>
    </source>
</evidence>
<evidence type="ECO:0000256" key="5">
    <source>
        <dbReference type="ARBA" id="ARBA00022833"/>
    </source>
</evidence>
<dbReference type="KEGG" id="loc:107077108"/>
<feature type="domain" description="C2H2-type" evidence="8">
    <location>
        <begin position="944"/>
        <end position="974"/>
    </location>
</feature>
<dbReference type="PANTHER" id="PTHR24406">
    <property type="entry name" value="TRANSCRIPTIONAL REPRESSOR CTCFL-RELATED"/>
    <property type="match status" value="1"/>
</dbReference>
<dbReference type="OrthoDB" id="8840931at2759"/>
<keyword evidence="4 7" id="KW-0863">Zinc-finger</keyword>
<evidence type="ECO:0000256" key="1">
    <source>
        <dbReference type="ARBA" id="ARBA00004123"/>
    </source>
</evidence>
<dbReference type="GO" id="GO:0000977">
    <property type="term" value="F:RNA polymerase II transcription regulatory region sequence-specific DNA binding"/>
    <property type="evidence" value="ECO:0000318"/>
    <property type="project" value="GO_Central"/>
</dbReference>
<evidence type="ECO:0000256" key="3">
    <source>
        <dbReference type="ARBA" id="ARBA00022737"/>
    </source>
</evidence>
<dbReference type="eggNOG" id="ENOG502S1F8">
    <property type="taxonomic scope" value="Eukaryota"/>
</dbReference>
<dbReference type="AlphaFoldDB" id="W5NEG2"/>
<protein>
    <submittedName>
        <fullName evidence="9">Uncharacterized LOC107077108</fullName>
    </submittedName>
</protein>
<dbReference type="HOGENOM" id="CLU_268525_0_0_1"/>
<comment type="subcellular location">
    <subcellularLocation>
        <location evidence="1">Nucleus</location>
    </subcellularLocation>
</comment>
<reference evidence="9" key="3">
    <citation type="submission" date="2025-09" db="UniProtKB">
        <authorList>
            <consortium name="Ensembl"/>
        </authorList>
    </citation>
    <scope>IDENTIFICATION</scope>
</reference>
<feature type="domain" description="C2H2-type" evidence="8">
    <location>
        <begin position="1052"/>
        <end position="1082"/>
    </location>
</feature>
<dbReference type="GO" id="GO:0006357">
    <property type="term" value="P:regulation of transcription by RNA polymerase II"/>
    <property type="evidence" value="ECO:0000318"/>
    <property type="project" value="GO_Central"/>
</dbReference>
<dbReference type="SUPFAM" id="SSF57667">
    <property type="entry name" value="beta-beta-alpha zinc fingers"/>
    <property type="match status" value="1"/>
</dbReference>
<dbReference type="PROSITE" id="PS50157">
    <property type="entry name" value="ZINC_FINGER_C2H2_2"/>
    <property type="match status" value="2"/>
</dbReference>
<proteinExistence type="predicted"/>
<dbReference type="InParanoid" id="W5NEG2"/>
<dbReference type="InterPro" id="IPR013087">
    <property type="entry name" value="Znf_C2H2_type"/>
</dbReference>
<name>W5NEG2_LEPOC</name>
<dbReference type="SMART" id="SM00355">
    <property type="entry name" value="ZnF_C2H2"/>
    <property type="match status" value="3"/>
</dbReference>